<dbReference type="SMART" id="SM01012">
    <property type="entry name" value="ANTAR"/>
    <property type="match status" value="1"/>
</dbReference>
<evidence type="ECO:0000313" key="3">
    <source>
        <dbReference type="Proteomes" id="UP000223606"/>
    </source>
</evidence>
<dbReference type="AlphaFoldDB" id="A0A2C9D5N2"/>
<organism evidence="2 3">
    <name type="scientific">Hartmannibacter diazotrophicus</name>
    <dbReference type="NCBI Taxonomy" id="1482074"/>
    <lineage>
        <taxon>Bacteria</taxon>
        <taxon>Pseudomonadati</taxon>
        <taxon>Pseudomonadota</taxon>
        <taxon>Alphaproteobacteria</taxon>
        <taxon>Hyphomicrobiales</taxon>
        <taxon>Pleomorphomonadaceae</taxon>
        <taxon>Hartmannibacter</taxon>
    </lineage>
</organism>
<dbReference type="SUPFAM" id="SSF52172">
    <property type="entry name" value="CheY-like"/>
    <property type="match status" value="1"/>
</dbReference>
<name>A0A2C9D5N2_9HYPH</name>
<dbReference type="OrthoDB" id="6159164at2"/>
<reference evidence="3" key="1">
    <citation type="submission" date="2017-09" db="EMBL/GenBank/DDBJ databases">
        <title>Genome sequence of Nannocystis excedens DSM 71.</title>
        <authorList>
            <person name="Blom J."/>
        </authorList>
    </citation>
    <scope>NUCLEOTIDE SEQUENCE [LARGE SCALE GENOMIC DNA]</scope>
    <source>
        <strain evidence="3">type strain: E19</strain>
    </source>
</reference>
<evidence type="ECO:0000259" key="1">
    <source>
        <dbReference type="PROSITE" id="PS50921"/>
    </source>
</evidence>
<sequence>MNEQRLVQNFSGRRALLVSEDARALKTLSTTLVKLGLSVETLDRQAMIAGDVPGGLEMDRDVLFVDGDLDYGSGLPADGLPSVPVIGLVGVEAPSRLKGLMRLGSSAFLSKPVYGGSIYSALFLAVNAQRQKSATRKVLDNHEERRRLRRFVIKAVVQTMAARNLDDEAAFAVLRRESMRARLSLEAYCEHVVQRSTTEEACQSPDLGRRQATSD</sequence>
<gene>
    <name evidence="2" type="ORF">HDIA_2101</name>
</gene>
<dbReference type="Pfam" id="PF03861">
    <property type="entry name" value="ANTAR"/>
    <property type="match status" value="1"/>
</dbReference>
<keyword evidence="3" id="KW-1185">Reference proteome</keyword>
<dbReference type="KEGG" id="hdi:HDIA_2101"/>
<dbReference type="EMBL" id="LT960614">
    <property type="protein sequence ID" value="SON55642.1"/>
    <property type="molecule type" value="Genomic_DNA"/>
</dbReference>
<evidence type="ECO:0000313" key="2">
    <source>
        <dbReference type="EMBL" id="SON55642.1"/>
    </source>
</evidence>
<dbReference type="RefSeq" id="WP_157775493.1">
    <property type="nucleotide sequence ID" value="NZ_LT960614.1"/>
</dbReference>
<dbReference type="PROSITE" id="PS50921">
    <property type="entry name" value="ANTAR"/>
    <property type="match status" value="1"/>
</dbReference>
<accession>A0A2C9D5N2</accession>
<proteinExistence type="predicted"/>
<dbReference type="Gene3D" id="1.10.10.10">
    <property type="entry name" value="Winged helix-like DNA-binding domain superfamily/Winged helix DNA-binding domain"/>
    <property type="match status" value="1"/>
</dbReference>
<dbReference type="InterPro" id="IPR011006">
    <property type="entry name" value="CheY-like_superfamily"/>
</dbReference>
<feature type="domain" description="ANTAR" evidence="1">
    <location>
        <begin position="132"/>
        <end position="193"/>
    </location>
</feature>
<dbReference type="InterPro" id="IPR005561">
    <property type="entry name" value="ANTAR"/>
</dbReference>
<protein>
    <submittedName>
        <fullName evidence="2">ANTAR domain protein</fullName>
    </submittedName>
</protein>
<dbReference type="Proteomes" id="UP000223606">
    <property type="component" value="Chromosome 1"/>
</dbReference>
<dbReference type="InterPro" id="IPR036388">
    <property type="entry name" value="WH-like_DNA-bd_sf"/>
</dbReference>
<dbReference type="Gene3D" id="3.40.50.2300">
    <property type="match status" value="1"/>
</dbReference>
<dbReference type="GO" id="GO:0003723">
    <property type="term" value="F:RNA binding"/>
    <property type="evidence" value="ECO:0007669"/>
    <property type="project" value="InterPro"/>
</dbReference>